<feature type="domain" description="Fanconi Anaemia group E protein C-terminal" evidence="1">
    <location>
        <begin position="1"/>
        <end position="49"/>
    </location>
</feature>
<accession>Q3T9U6</accession>
<evidence type="ECO:0000313" key="2">
    <source>
        <dbReference type="EMBL" id="BAE42924.1"/>
    </source>
</evidence>
<gene>
    <name evidence="3" type="primary">Fance</name>
</gene>
<name>Q3T9U6_MOUSE</name>
<dbReference type="AlphaFoldDB" id="Q3T9U6"/>
<reference evidence="2" key="8">
    <citation type="journal article" date="2005" name="Science">
        <title>Antisense Transcription in the Mammalian Transcriptome.</title>
        <authorList>
            <consortium name="RIKEN Genome Exploration Research Group and Genome Science Group (Genome Network Project Core Group) and the FANTOM Consortium"/>
        </authorList>
    </citation>
    <scope>NUCLEOTIDE SEQUENCE</scope>
    <source>
        <strain evidence="2">NOD</strain>
        <tissue evidence="2">Activated spleen</tissue>
    </source>
</reference>
<proteinExistence type="evidence at transcript level"/>
<dbReference type="PANTHER" id="PTHR32094">
    <property type="entry name" value="FANCONI ANEMIA GROUP E PROTEIN"/>
    <property type="match status" value="1"/>
</dbReference>
<dbReference type="GO" id="GO:0043240">
    <property type="term" value="C:Fanconi anaemia nuclear complex"/>
    <property type="evidence" value="ECO:0007669"/>
    <property type="project" value="InterPro"/>
</dbReference>
<reference evidence="2" key="4">
    <citation type="journal article" date="2001" name="Nature">
        <title>Functional annotation of a full-length mouse cDNA collection.</title>
        <authorList>
            <consortium name="The RIKEN Genome Exploration Research Group Phase II Team and the FANTOM Consortium"/>
        </authorList>
    </citation>
    <scope>NUCLEOTIDE SEQUENCE</scope>
    <source>
        <strain evidence="2">NOD</strain>
        <tissue evidence="2">Activated spleen</tissue>
    </source>
</reference>
<evidence type="ECO:0000259" key="1">
    <source>
        <dbReference type="Pfam" id="PF11510"/>
    </source>
</evidence>
<evidence type="ECO:0000313" key="3">
    <source>
        <dbReference type="MGI" id="MGI:1920025"/>
    </source>
</evidence>
<organism evidence="2">
    <name type="scientific">Mus musculus</name>
    <name type="common">Mouse</name>
    <dbReference type="NCBI Taxonomy" id="10090"/>
    <lineage>
        <taxon>Eukaryota</taxon>
        <taxon>Metazoa</taxon>
        <taxon>Chordata</taxon>
        <taxon>Craniata</taxon>
        <taxon>Vertebrata</taxon>
        <taxon>Euteleostomi</taxon>
        <taxon>Mammalia</taxon>
        <taxon>Eutheria</taxon>
        <taxon>Euarchontoglires</taxon>
        <taxon>Glires</taxon>
        <taxon>Rodentia</taxon>
        <taxon>Myomorpha</taxon>
        <taxon>Muroidea</taxon>
        <taxon>Muridae</taxon>
        <taxon>Murinae</taxon>
        <taxon>Mus</taxon>
        <taxon>Mus</taxon>
    </lineage>
</organism>
<dbReference type="InterPro" id="IPR021025">
    <property type="entry name" value="Fanconi_anaemia_gr_E_prot_C"/>
</dbReference>
<dbReference type="AGR" id="MGI:1920025"/>
<dbReference type="EMBL" id="AK172283">
    <property type="protein sequence ID" value="BAE42924.1"/>
    <property type="molecule type" value="mRNA"/>
</dbReference>
<dbReference type="Pfam" id="PF11510">
    <property type="entry name" value="FA_FANCE"/>
    <property type="match status" value="1"/>
</dbReference>
<protein>
    <recommendedName>
        <fullName evidence="1">Fanconi Anaemia group E protein C-terminal domain-containing protein</fullName>
    </recommendedName>
</protein>
<dbReference type="InterPro" id="IPR039685">
    <property type="entry name" value="FANCE"/>
</dbReference>
<dbReference type="GO" id="GO:0036297">
    <property type="term" value="P:interstrand cross-link repair"/>
    <property type="evidence" value="ECO:0007669"/>
    <property type="project" value="InterPro"/>
</dbReference>
<reference evidence="2" key="2">
    <citation type="journal article" date="2000" name="Genome Res.">
        <title>Normalization and subtraction of cap-trapper-selected cDNAs to prepare full-length cDNA libraries for rapid discovery of new genes.</title>
        <authorList>
            <person name="Carninci P."/>
            <person name="Shibata Y."/>
            <person name="Hayatsu N."/>
            <person name="Sugahara Y."/>
            <person name="Shibata K."/>
            <person name="Itoh M."/>
            <person name="Konno H."/>
            <person name="Okazaki Y."/>
            <person name="Muramatsu M."/>
            <person name="Hayashizaki Y."/>
        </authorList>
    </citation>
    <scope>NUCLEOTIDE SEQUENCE</scope>
    <source>
        <strain evidence="2">NOD</strain>
        <tissue evidence="2">Activated spleen</tissue>
    </source>
</reference>
<reference evidence="2" key="7">
    <citation type="journal article" date="2005" name="Science">
        <title>The Transcriptional Landscape of the Mammalian Genome.</title>
        <authorList>
            <consortium name="The FANTOM Consortium"/>
            <consortium name="Riken Genome Exploration Research Group and Genome Science Group (Genome Network Project Core Group)"/>
        </authorList>
    </citation>
    <scope>NUCLEOTIDE SEQUENCE</scope>
    <source>
        <strain evidence="2">NOD</strain>
        <tissue evidence="2">Activated spleen</tissue>
    </source>
</reference>
<reference evidence="2" key="1">
    <citation type="journal article" date="1999" name="Methods Enzymol.">
        <title>High-efficiency full-length cDNA cloning.</title>
        <authorList>
            <person name="Carninci P."/>
            <person name="Hayashizaki Y."/>
        </authorList>
    </citation>
    <scope>NUCLEOTIDE SEQUENCE</scope>
    <source>
        <strain evidence="2">NOD</strain>
        <tissue evidence="2">Activated spleen</tissue>
    </source>
</reference>
<reference evidence="2" key="6">
    <citation type="submission" date="2004-04" db="EMBL/GenBank/DDBJ databases">
        <authorList>
            <person name="Arakawa T."/>
            <person name="Carninci P."/>
            <person name="Fukuda S."/>
            <person name="Hashizume W."/>
            <person name="Hayashida K."/>
            <person name="Hori F."/>
            <person name="Iida J."/>
            <person name="Imamura K."/>
            <person name="Imotani K."/>
            <person name="Itoh M."/>
            <person name="Kanagawa S."/>
            <person name="Kawai J."/>
            <person name="Kojima M."/>
            <person name="Konno H."/>
            <person name="Murata M."/>
            <person name="Nakamura M."/>
            <person name="Ninomiya N."/>
            <person name="Nishiyori H."/>
            <person name="Nomura K."/>
            <person name="Ohno M."/>
            <person name="Sakazume N."/>
            <person name="Sano H."/>
            <person name="Sasaki D."/>
            <person name="Shibata K."/>
            <person name="Shiraki T."/>
            <person name="Tagami M."/>
            <person name="Tagami Y."/>
            <person name="Waki K."/>
            <person name="Watahiki A."/>
            <person name="Muramatsu M."/>
            <person name="Hayashizaki Y."/>
        </authorList>
    </citation>
    <scope>NUCLEOTIDE SEQUENCE</scope>
    <source>
        <strain evidence="2">NOD</strain>
        <tissue evidence="2">Activated spleen</tissue>
    </source>
</reference>
<sequence length="148" mass="15806">MELLCSELQLPQLPDGGLLQLCSHLMGLTPALSLSNASVLARSLFLDRASQSGPRLLLCKVHLRHLQGCPLSLAPGPSCRCVQKQFQPHPLCPAHFTPRDLLGVRASVSNLPNSGHPDPGSLPLPSPALSPLLCLAQVLRRPSYCVPS</sequence>
<reference evidence="2" key="5">
    <citation type="journal article" date="2002" name="Nature">
        <title>Analysis of the mouse transcriptome based on functional annotation of 60,770 full-length cDNAs.</title>
        <authorList>
            <consortium name="The FANTOM Consortium and the RIKEN Genome Exploration Research Group Phase I and II Team"/>
        </authorList>
    </citation>
    <scope>NUCLEOTIDE SEQUENCE</scope>
    <source>
        <strain evidence="2">NOD</strain>
        <tissue evidence="2">Activated spleen</tissue>
    </source>
</reference>
<dbReference type="MGI" id="MGI:1920025">
    <property type="gene designation" value="Fance"/>
</dbReference>
<dbReference type="PANTHER" id="PTHR32094:SF5">
    <property type="entry name" value="FANCONI ANEMIA GROUP E PROTEIN"/>
    <property type="match status" value="1"/>
</dbReference>
<reference evidence="2" key="3">
    <citation type="journal article" date="2000" name="Genome Res.">
        <title>RIKEN integrated sequence analysis (RISA) system--384-format sequencing pipeline with 384 multicapillary sequencer.</title>
        <authorList>
            <person name="Shibata K."/>
            <person name="Itoh M."/>
            <person name="Aizawa K."/>
            <person name="Nagaoka S."/>
            <person name="Sasaki N."/>
            <person name="Carninci P."/>
            <person name="Konno H."/>
            <person name="Akiyama J."/>
            <person name="Nishi K."/>
            <person name="Kitsunai T."/>
            <person name="Tashiro H."/>
            <person name="Itoh M."/>
            <person name="Sumi N."/>
            <person name="Ishii Y."/>
            <person name="Nakamura S."/>
            <person name="Hazama M."/>
            <person name="Nishine T."/>
            <person name="Harada A."/>
            <person name="Yamamoto R."/>
            <person name="Matsumoto H."/>
            <person name="Sakaguchi S."/>
            <person name="Ikegami T."/>
            <person name="Kashiwagi K."/>
            <person name="Fujiwake S."/>
            <person name="Inoue K."/>
            <person name="Togawa Y."/>
            <person name="Izawa M."/>
            <person name="Ohara E."/>
            <person name="Watahiki M."/>
            <person name="Yoneda Y."/>
            <person name="Ishikawa T."/>
            <person name="Ozawa K."/>
            <person name="Tanaka T."/>
            <person name="Matsuura S."/>
            <person name="Kawai J."/>
            <person name="Okazaki Y."/>
            <person name="Muramatsu M."/>
            <person name="Inoue Y."/>
            <person name="Kira A."/>
            <person name="Hayashizaki Y."/>
        </authorList>
    </citation>
    <scope>NUCLEOTIDE SEQUENCE</scope>
    <source>
        <strain evidence="2">NOD</strain>
        <tissue evidence="2">Activated spleen</tissue>
    </source>
</reference>
<dbReference type="Gene3D" id="1.25.40.480">
    <property type="match status" value="1"/>
</dbReference>